<dbReference type="PANTHER" id="PTHR43540:SF14">
    <property type="entry name" value="ISOCHORISMATASE"/>
    <property type="match status" value="1"/>
</dbReference>
<evidence type="ECO:0000256" key="1">
    <source>
        <dbReference type="ARBA" id="ARBA00006336"/>
    </source>
</evidence>
<dbReference type="Gene3D" id="3.40.50.850">
    <property type="entry name" value="Isochorismatase-like"/>
    <property type="match status" value="1"/>
</dbReference>
<sequence length="185" mass="21007">MNQALVIIDVQQELIDGNQTESGVYQKEQLIQTINRVIHKAIMEEVPIVFVRDLDVAEGKGSGFEIHQEITVPKDVTIFDKYATNCFHGTGLLDHLQEQKTEHIVIMGCKTQFCIDSAVRTATTCRLDVTLVGDGHSTTDNDVLLAEQIINHHNRTLHGHDNVEHFSLVRSSDEDLFQPTHYRYR</sequence>
<name>A0ABU9XIS2_9BACI</name>
<dbReference type="RefSeq" id="WP_345825648.1">
    <property type="nucleotide sequence ID" value="NZ_JBDIML010000004.1"/>
</dbReference>
<reference evidence="4 5" key="1">
    <citation type="submission" date="2024-05" db="EMBL/GenBank/DDBJ databases">
        <authorList>
            <person name="Haq I."/>
            <person name="Ullah Z."/>
            <person name="Ahmad R."/>
            <person name="Li M."/>
            <person name="Tong Y."/>
        </authorList>
    </citation>
    <scope>NUCLEOTIDE SEQUENCE [LARGE SCALE GENOMIC DNA]</scope>
    <source>
        <strain evidence="4 5">16A2E</strain>
    </source>
</reference>
<dbReference type="EMBL" id="JBDIML010000004">
    <property type="protein sequence ID" value="MEN2768167.1"/>
    <property type="molecule type" value="Genomic_DNA"/>
</dbReference>
<dbReference type="Proteomes" id="UP001444625">
    <property type="component" value="Unassembled WGS sequence"/>
</dbReference>
<dbReference type="SUPFAM" id="SSF52499">
    <property type="entry name" value="Isochorismatase-like hydrolases"/>
    <property type="match status" value="1"/>
</dbReference>
<accession>A0ABU9XIS2</accession>
<proteinExistence type="inferred from homology"/>
<evidence type="ECO:0000313" key="5">
    <source>
        <dbReference type="Proteomes" id="UP001444625"/>
    </source>
</evidence>
<evidence type="ECO:0000313" key="4">
    <source>
        <dbReference type="EMBL" id="MEN2768167.1"/>
    </source>
</evidence>
<evidence type="ECO:0000256" key="2">
    <source>
        <dbReference type="ARBA" id="ARBA00022801"/>
    </source>
</evidence>
<dbReference type="InterPro" id="IPR000868">
    <property type="entry name" value="Isochorismatase-like_dom"/>
</dbReference>
<evidence type="ECO:0000259" key="3">
    <source>
        <dbReference type="Pfam" id="PF00857"/>
    </source>
</evidence>
<dbReference type="PANTHER" id="PTHR43540">
    <property type="entry name" value="PEROXYUREIDOACRYLATE/UREIDOACRYLATE AMIDOHYDROLASE-RELATED"/>
    <property type="match status" value="1"/>
</dbReference>
<keyword evidence="2" id="KW-0378">Hydrolase</keyword>
<organism evidence="4 5">
    <name type="scientific">Ornithinibacillus xuwenensis</name>
    <dbReference type="NCBI Taxonomy" id="3144668"/>
    <lineage>
        <taxon>Bacteria</taxon>
        <taxon>Bacillati</taxon>
        <taxon>Bacillota</taxon>
        <taxon>Bacilli</taxon>
        <taxon>Bacillales</taxon>
        <taxon>Bacillaceae</taxon>
        <taxon>Ornithinibacillus</taxon>
    </lineage>
</organism>
<keyword evidence="5" id="KW-1185">Reference proteome</keyword>
<dbReference type="Pfam" id="PF00857">
    <property type="entry name" value="Isochorismatase"/>
    <property type="match status" value="1"/>
</dbReference>
<protein>
    <submittedName>
        <fullName evidence="4">Isochorismatase family protein</fullName>
    </submittedName>
</protein>
<comment type="similarity">
    <text evidence="1">Belongs to the isochorismatase family.</text>
</comment>
<dbReference type="InterPro" id="IPR036380">
    <property type="entry name" value="Isochorismatase-like_sf"/>
</dbReference>
<comment type="caution">
    <text evidence="4">The sequence shown here is derived from an EMBL/GenBank/DDBJ whole genome shotgun (WGS) entry which is preliminary data.</text>
</comment>
<feature type="domain" description="Isochorismatase-like" evidence="3">
    <location>
        <begin position="4"/>
        <end position="141"/>
    </location>
</feature>
<gene>
    <name evidence="4" type="ORF">ABC228_13370</name>
</gene>
<dbReference type="InterPro" id="IPR050272">
    <property type="entry name" value="Isochorismatase-like_hydrls"/>
</dbReference>